<dbReference type="PANTHER" id="PTHR43550">
    <property type="entry name" value="3-KETODIHYDROSPHINGOSINE REDUCTASE"/>
    <property type="match status" value="1"/>
</dbReference>
<evidence type="ECO:0000256" key="8">
    <source>
        <dbReference type="ARBA" id="ARBA00023002"/>
    </source>
</evidence>
<keyword evidence="8" id="KW-0560">Oxidoreductase</keyword>
<protein>
    <recommendedName>
        <fullName evidence="10">3-dehydrosphinganine reductase</fullName>
        <ecNumber evidence="10">1.1.1.102</ecNumber>
    </recommendedName>
</protein>
<dbReference type="Gene3D" id="3.40.50.720">
    <property type="entry name" value="NAD(P)-binding Rossmann-like Domain"/>
    <property type="match status" value="1"/>
</dbReference>
<evidence type="ECO:0000256" key="9">
    <source>
        <dbReference type="ARBA" id="ARBA00023098"/>
    </source>
</evidence>
<dbReference type="InterPro" id="IPR002347">
    <property type="entry name" value="SDR_fam"/>
</dbReference>
<evidence type="ECO:0000256" key="2">
    <source>
        <dbReference type="ARBA" id="ARBA00004760"/>
    </source>
</evidence>
<comment type="subcellular location">
    <subcellularLocation>
        <location evidence="1">Endoplasmic reticulum</location>
    </subcellularLocation>
</comment>
<evidence type="ECO:0000256" key="3">
    <source>
        <dbReference type="ARBA" id="ARBA00004991"/>
    </source>
</evidence>
<dbReference type="InterPro" id="IPR045022">
    <property type="entry name" value="KDSR-like"/>
</dbReference>
<dbReference type="PRINTS" id="PR00081">
    <property type="entry name" value="GDHRDH"/>
</dbReference>
<evidence type="ECO:0000256" key="1">
    <source>
        <dbReference type="ARBA" id="ARBA00004240"/>
    </source>
</evidence>
<accession>A0A6J1AYV9</accession>
<evidence type="ECO:0000256" key="10">
    <source>
        <dbReference type="ARBA" id="ARBA00026112"/>
    </source>
</evidence>
<dbReference type="AlphaFoldDB" id="A0A6J1AYV9"/>
<keyword evidence="11" id="KW-0732">Signal</keyword>
<dbReference type="RefSeq" id="XP_021291589.1">
    <property type="nucleotide sequence ID" value="XM_021435914.1"/>
</dbReference>
<sequence length="314" mass="33966">MVLFALLLLLLLYFIVRPRPVTIPIKNRHVFITGGSIGIGLAIAKQAASEGARISLLARSLDKLEEAKQSIRQAYQVDVAIFAADVRDYDTVQSAIKEAGPIDVLVVNHGVYAIQELENQGLDVVKFMIDVNLTGSFNVIKAALPLMKDRKDKEPASIALMSSMAGQVGIYGFAAYSATKFGLRGLAESLQQEVIEDNIHVSIIFPPVTETPGIVEARKNMPELTKIIVGSGGMKAEEIGKITVNGIKSGSFGIPCNFLGQTFAIATAGVSPQRSFLMASLEVVFAGLSRFGGLLFQWNLYGTIEQWHAQKKQA</sequence>
<evidence type="ECO:0000313" key="12">
    <source>
        <dbReference type="Proteomes" id="UP000504621"/>
    </source>
</evidence>
<dbReference type="GO" id="GO:0000166">
    <property type="term" value="F:nucleotide binding"/>
    <property type="evidence" value="ECO:0007669"/>
    <property type="project" value="UniProtKB-KW"/>
</dbReference>
<keyword evidence="12" id="KW-1185">Reference proteome</keyword>
<feature type="chain" id="PRO_5026763373" description="3-dehydrosphinganine reductase" evidence="11">
    <location>
        <begin position="19"/>
        <end position="314"/>
    </location>
</feature>
<dbReference type="GeneID" id="110422128"/>
<proteinExistence type="predicted"/>
<evidence type="ECO:0000313" key="13">
    <source>
        <dbReference type="RefSeq" id="XP_021291589.1"/>
    </source>
</evidence>
<evidence type="ECO:0000256" key="4">
    <source>
        <dbReference type="ARBA" id="ARBA00022741"/>
    </source>
</evidence>
<keyword evidence="6" id="KW-0521">NADP</keyword>
<dbReference type="Pfam" id="PF00106">
    <property type="entry name" value="adh_short"/>
    <property type="match status" value="1"/>
</dbReference>
<keyword evidence="5" id="KW-0256">Endoplasmic reticulum</keyword>
<dbReference type="InterPro" id="IPR020904">
    <property type="entry name" value="Sc_DH/Rdtase_CS"/>
</dbReference>
<dbReference type="GO" id="GO:0047560">
    <property type="term" value="F:3-dehydrosphinganine reductase activity"/>
    <property type="evidence" value="ECO:0007669"/>
    <property type="project" value="UniProtKB-EC"/>
</dbReference>
<keyword evidence="4" id="KW-0547">Nucleotide-binding</keyword>
<name>A0A6J1AYV9_9ROSI</name>
<evidence type="ECO:0000256" key="7">
    <source>
        <dbReference type="ARBA" id="ARBA00022919"/>
    </source>
</evidence>
<dbReference type="OrthoDB" id="37659at2759"/>
<dbReference type="CDD" id="cd08939">
    <property type="entry name" value="KDSR-like_SDR_c"/>
    <property type="match status" value="1"/>
</dbReference>
<reference evidence="13" key="1">
    <citation type="submission" date="2025-08" db="UniProtKB">
        <authorList>
            <consortium name="RefSeq"/>
        </authorList>
    </citation>
    <scope>IDENTIFICATION</scope>
    <source>
        <tissue evidence="13">Leaf</tissue>
    </source>
</reference>
<evidence type="ECO:0000256" key="11">
    <source>
        <dbReference type="SAM" id="SignalP"/>
    </source>
</evidence>
<dbReference type="EC" id="1.1.1.102" evidence="10"/>
<keyword evidence="7" id="KW-0746">Sphingolipid metabolism</keyword>
<dbReference type="GO" id="GO:0030148">
    <property type="term" value="P:sphingolipid biosynthetic process"/>
    <property type="evidence" value="ECO:0007669"/>
    <property type="project" value="InterPro"/>
</dbReference>
<dbReference type="SUPFAM" id="SSF51735">
    <property type="entry name" value="NAD(P)-binding Rossmann-fold domains"/>
    <property type="match status" value="1"/>
</dbReference>
<comment type="pathway">
    <text evidence="2">Lipid metabolism; sphingolipid metabolism.</text>
</comment>
<evidence type="ECO:0000256" key="5">
    <source>
        <dbReference type="ARBA" id="ARBA00022824"/>
    </source>
</evidence>
<dbReference type="InterPro" id="IPR036291">
    <property type="entry name" value="NAD(P)-bd_dom_sf"/>
</dbReference>
<evidence type="ECO:0000256" key="6">
    <source>
        <dbReference type="ARBA" id="ARBA00022857"/>
    </source>
</evidence>
<organism evidence="12 13">
    <name type="scientific">Herrania umbratica</name>
    <dbReference type="NCBI Taxonomy" id="108875"/>
    <lineage>
        <taxon>Eukaryota</taxon>
        <taxon>Viridiplantae</taxon>
        <taxon>Streptophyta</taxon>
        <taxon>Embryophyta</taxon>
        <taxon>Tracheophyta</taxon>
        <taxon>Spermatophyta</taxon>
        <taxon>Magnoliopsida</taxon>
        <taxon>eudicotyledons</taxon>
        <taxon>Gunneridae</taxon>
        <taxon>Pentapetalae</taxon>
        <taxon>rosids</taxon>
        <taxon>malvids</taxon>
        <taxon>Malvales</taxon>
        <taxon>Malvaceae</taxon>
        <taxon>Byttnerioideae</taxon>
        <taxon>Herrania</taxon>
    </lineage>
</organism>
<dbReference type="PANTHER" id="PTHR43550:SF3">
    <property type="entry name" value="3-KETODIHYDROSPHINGOSINE REDUCTASE"/>
    <property type="match status" value="1"/>
</dbReference>
<gene>
    <name evidence="13" type="primary">LOC110422128</name>
</gene>
<dbReference type="PROSITE" id="PS00061">
    <property type="entry name" value="ADH_SHORT"/>
    <property type="match status" value="1"/>
</dbReference>
<comment type="pathway">
    <text evidence="3">Sphingolipid metabolism.</text>
</comment>
<dbReference type="Proteomes" id="UP000504621">
    <property type="component" value="Unplaced"/>
</dbReference>
<keyword evidence="9" id="KW-0443">Lipid metabolism</keyword>
<feature type="signal peptide" evidence="11">
    <location>
        <begin position="1"/>
        <end position="18"/>
    </location>
</feature>
<dbReference type="GO" id="GO:0006666">
    <property type="term" value="P:3-keto-sphinganine metabolic process"/>
    <property type="evidence" value="ECO:0007669"/>
    <property type="project" value="InterPro"/>
</dbReference>
<dbReference type="GO" id="GO:0005789">
    <property type="term" value="C:endoplasmic reticulum membrane"/>
    <property type="evidence" value="ECO:0007669"/>
    <property type="project" value="TreeGrafter"/>
</dbReference>